<proteinExistence type="predicted"/>
<accession>A0ABV0K020</accession>
<comment type="caution">
    <text evidence="2">The sequence shown here is derived from an EMBL/GenBank/DDBJ whole genome shotgun (WGS) entry which is preliminary data.</text>
</comment>
<reference evidence="2 3" key="1">
    <citation type="submission" date="2022-04" db="EMBL/GenBank/DDBJ databases">
        <title>Positive selection, recombination, and allopatry shape intraspecific diversity of widespread and dominant cyanobacteria.</title>
        <authorList>
            <person name="Wei J."/>
            <person name="Shu W."/>
            <person name="Hu C."/>
        </authorList>
    </citation>
    <scope>NUCLEOTIDE SEQUENCE [LARGE SCALE GENOMIC DNA]</scope>
    <source>
        <strain evidence="2 3">DQ-A4</strain>
    </source>
</reference>
<organism evidence="2 3">
    <name type="scientific">Leptolyngbya subtilissima DQ-A4</name>
    <dbReference type="NCBI Taxonomy" id="2933933"/>
    <lineage>
        <taxon>Bacteria</taxon>
        <taxon>Bacillati</taxon>
        <taxon>Cyanobacteriota</taxon>
        <taxon>Cyanophyceae</taxon>
        <taxon>Leptolyngbyales</taxon>
        <taxon>Leptolyngbyaceae</taxon>
        <taxon>Leptolyngbya group</taxon>
        <taxon>Leptolyngbya</taxon>
    </lineage>
</organism>
<dbReference type="InterPro" id="IPR038765">
    <property type="entry name" value="Papain-like_cys_pep_sf"/>
</dbReference>
<gene>
    <name evidence="2" type="ORF">NC992_04395</name>
</gene>
<name>A0ABV0K020_9CYAN</name>
<dbReference type="SUPFAM" id="SSF54001">
    <property type="entry name" value="Cysteine proteinases"/>
    <property type="match status" value="1"/>
</dbReference>
<dbReference type="Proteomes" id="UP001482513">
    <property type="component" value="Unassembled WGS sequence"/>
</dbReference>
<sequence>MSIALPIALISESARLADYQAPSTVVDSEHPVIADRARSLTTAATSPVEQIKLVYEWVRDAIAHTYDIQAELVTCTASEVLAQGHGFCFAKAHLLAALLRHCGIPTGFCYQRLVFDDAQPTRYTLHGLNAVYLAELDRWVRLDARGNKPGVQAEFDSDREQLAFPIRPHLGEVDYPTIYTQPNPLVVTALQTHPTAADLIAHLPAVL</sequence>
<dbReference type="Pfam" id="PF01841">
    <property type="entry name" value="Transglut_core"/>
    <property type="match status" value="1"/>
</dbReference>
<dbReference type="PANTHER" id="PTHR33490:SF3">
    <property type="entry name" value="CONSERVED INTEGRAL MEMBRANE PROTEIN"/>
    <property type="match status" value="1"/>
</dbReference>
<dbReference type="EMBL" id="JAMPKX010000001">
    <property type="protein sequence ID" value="MEP0946106.1"/>
    <property type="molecule type" value="Genomic_DNA"/>
</dbReference>
<dbReference type="RefSeq" id="WP_190694360.1">
    <property type="nucleotide sequence ID" value="NZ_JAMPKX010000001.1"/>
</dbReference>
<protein>
    <submittedName>
        <fullName evidence="2">Transglutaminase family protein</fullName>
    </submittedName>
</protein>
<feature type="domain" description="Transglutaminase-like" evidence="1">
    <location>
        <begin position="36"/>
        <end position="144"/>
    </location>
</feature>
<dbReference type="InterPro" id="IPR002931">
    <property type="entry name" value="Transglutaminase-like"/>
</dbReference>
<keyword evidence="3" id="KW-1185">Reference proteome</keyword>
<dbReference type="Gene3D" id="3.10.620.30">
    <property type="match status" value="1"/>
</dbReference>
<evidence type="ECO:0000313" key="2">
    <source>
        <dbReference type="EMBL" id="MEP0946106.1"/>
    </source>
</evidence>
<evidence type="ECO:0000313" key="3">
    <source>
        <dbReference type="Proteomes" id="UP001482513"/>
    </source>
</evidence>
<evidence type="ECO:0000259" key="1">
    <source>
        <dbReference type="Pfam" id="PF01841"/>
    </source>
</evidence>
<dbReference type="PANTHER" id="PTHR33490">
    <property type="entry name" value="BLR5614 PROTEIN-RELATED"/>
    <property type="match status" value="1"/>
</dbReference>